<dbReference type="EMBL" id="MNPL01001532">
    <property type="protein sequence ID" value="OQR79061.1"/>
    <property type="molecule type" value="Genomic_DNA"/>
</dbReference>
<organism evidence="2 3">
    <name type="scientific">Tropilaelaps mercedesae</name>
    <dbReference type="NCBI Taxonomy" id="418985"/>
    <lineage>
        <taxon>Eukaryota</taxon>
        <taxon>Metazoa</taxon>
        <taxon>Ecdysozoa</taxon>
        <taxon>Arthropoda</taxon>
        <taxon>Chelicerata</taxon>
        <taxon>Arachnida</taxon>
        <taxon>Acari</taxon>
        <taxon>Parasitiformes</taxon>
        <taxon>Mesostigmata</taxon>
        <taxon>Gamasina</taxon>
        <taxon>Dermanyssoidea</taxon>
        <taxon>Laelapidae</taxon>
        <taxon>Tropilaelaps</taxon>
    </lineage>
</organism>
<name>A0A1V9Y017_9ACAR</name>
<reference evidence="2 3" key="1">
    <citation type="journal article" date="2017" name="Gigascience">
        <title>Draft genome of the honey bee ectoparasitic mite, Tropilaelaps mercedesae, is shaped by the parasitic life history.</title>
        <authorList>
            <person name="Dong X."/>
            <person name="Armstrong S.D."/>
            <person name="Xia D."/>
            <person name="Makepeace B.L."/>
            <person name="Darby A.C."/>
            <person name="Kadowaki T."/>
        </authorList>
    </citation>
    <scope>NUCLEOTIDE SEQUENCE [LARGE SCALE GENOMIC DNA]</scope>
    <source>
        <strain evidence="2">Wuxi-XJTLU</strain>
    </source>
</reference>
<feature type="region of interest" description="Disordered" evidence="1">
    <location>
        <begin position="1"/>
        <end position="20"/>
    </location>
</feature>
<comment type="caution">
    <text evidence="2">The sequence shown here is derived from an EMBL/GenBank/DDBJ whole genome shotgun (WGS) entry which is preliminary data.</text>
</comment>
<evidence type="ECO:0000313" key="2">
    <source>
        <dbReference type="EMBL" id="OQR79061.1"/>
    </source>
</evidence>
<evidence type="ECO:0000313" key="3">
    <source>
        <dbReference type="Proteomes" id="UP000192247"/>
    </source>
</evidence>
<keyword evidence="3" id="KW-1185">Reference proteome</keyword>
<evidence type="ECO:0000256" key="1">
    <source>
        <dbReference type="SAM" id="MobiDB-lite"/>
    </source>
</evidence>
<proteinExistence type="predicted"/>
<dbReference type="AlphaFoldDB" id="A0A1V9Y017"/>
<accession>A0A1V9Y017</accession>
<gene>
    <name evidence="2" type="ORF">BIW11_02623</name>
</gene>
<dbReference type="Proteomes" id="UP000192247">
    <property type="component" value="Unassembled WGS sequence"/>
</dbReference>
<dbReference type="InParanoid" id="A0A1V9Y017"/>
<protein>
    <submittedName>
        <fullName evidence="2">Uncharacterized protein</fullName>
    </submittedName>
</protein>
<sequence>MYTTIMGLGASKRRKQSSEKNYKGMFSSYYRA</sequence>